<dbReference type="EnsemblMetazoa" id="PHUM612460-RA">
    <property type="protein sequence ID" value="PHUM612460-PA"/>
    <property type="gene ID" value="PHUM612460"/>
</dbReference>
<comment type="subcellular location">
    <subcellularLocation>
        <location evidence="1">Cytoplasm</location>
        <location evidence="1">Cytoskeleton</location>
    </subcellularLocation>
</comment>
<dbReference type="Gene3D" id="1.25.40.10">
    <property type="entry name" value="Tetratricopeptide repeat domain"/>
    <property type="match status" value="1"/>
</dbReference>
<dbReference type="RefSeq" id="XP_002433072.1">
    <property type="nucleotide sequence ID" value="XM_002433027.1"/>
</dbReference>
<proteinExistence type="inferred from homology"/>
<dbReference type="VEuPathDB" id="VectorBase:PHUM612460"/>
<name>E0W3X8_PEDHC</name>
<dbReference type="InterPro" id="IPR011990">
    <property type="entry name" value="TPR-like_helical_dom_sf"/>
</dbReference>
<protein>
    <recommendedName>
        <fullName evidence="3">KIF-binding protein</fullName>
    </recommendedName>
</protein>
<dbReference type="AlphaFoldDB" id="E0W3X8"/>
<reference evidence="6" key="1">
    <citation type="submission" date="2007-04" db="EMBL/GenBank/DDBJ databases">
        <title>Annotation of Pediculus humanus corporis strain USDA.</title>
        <authorList>
            <person name="Kirkness E."/>
            <person name="Hannick L."/>
            <person name="Hass B."/>
            <person name="Bruggner R."/>
            <person name="Lawson D."/>
            <person name="Bidwell S."/>
            <person name="Joardar V."/>
            <person name="Caler E."/>
            <person name="Walenz B."/>
            <person name="Inman J."/>
            <person name="Schobel S."/>
            <person name="Galinsky K."/>
            <person name="Amedeo P."/>
            <person name="Strausberg R."/>
        </authorList>
    </citation>
    <scope>NUCLEOTIDE SEQUENCE</scope>
    <source>
        <strain evidence="6">USDA</strain>
    </source>
</reference>
<dbReference type="PANTHER" id="PTHR46321">
    <property type="entry name" value="KIF1-BINDING PROTEIN"/>
    <property type="match status" value="1"/>
</dbReference>
<dbReference type="eggNOG" id="ENOG502QPZT">
    <property type="taxonomic scope" value="Eukaryota"/>
</dbReference>
<dbReference type="EMBL" id="DS235883">
    <property type="protein sequence ID" value="EEB20334.1"/>
    <property type="molecule type" value="Genomic_DNA"/>
</dbReference>
<dbReference type="PANTHER" id="PTHR46321:SF1">
    <property type="entry name" value="KIF-BINDING PROTEIN"/>
    <property type="match status" value="1"/>
</dbReference>
<reference evidence="7" key="3">
    <citation type="submission" date="2021-02" db="UniProtKB">
        <authorList>
            <consortium name="EnsemblMetazoa"/>
        </authorList>
    </citation>
    <scope>IDENTIFICATION</scope>
    <source>
        <strain evidence="7">USDA</strain>
    </source>
</reference>
<dbReference type="EMBL" id="AAZO01007485">
    <property type="status" value="NOT_ANNOTATED_CDS"/>
    <property type="molecule type" value="Genomic_DNA"/>
</dbReference>
<keyword evidence="8" id="KW-1185">Reference proteome</keyword>
<dbReference type="GO" id="GO:0000226">
    <property type="term" value="P:microtubule cytoskeleton organization"/>
    <property type="evidence" value="ECO:0007669"/>
    <property type="project" value="TreeGrafter"/>
</dbReference>
<evidence type="ECO:0000256" key="4">
    <source>
        <dbReference type="ARBA" id="ARBA00022490"/>
    </source>
</evidence>
<sequence length="567" mass="67052">MDVLIKIKEKYSTVRNLLEVEFKNDPEREPYKSKYRAKSILTEIKELLFDVIDNVEKDGEQYVSYKGMLAVVIYQIGLICIDTEEIPEGEKQLKECYDSILDHLHPRFILVSVVVRNQLGILWSQRSQPTEAQSWLEGAEKIYNEFKSTGKIPFYYHDHFEESVSETGVKELEMVHTLTKFYLAQVYGALKDLLKSATYCHETLQRQLIYNEYDPIDWALNSATLSQFFMERLLFKQARHHLAAASYVMDKYEESLKSMTGSQEEIETKKEEFKHRSSDISRCWAKYGIFILEHSKNCLEDDRKSEGKNDDDKNLEKLLFDNLNLAEYENQITDTDVILFEDAREVFLFTQKHLKKAKEYYSLEERASDHVQVVQDHSQLFRHLTAFEENEERQCKMMKKRIELLETVLKELNPKYYLDVCRQLWFELGETYHDIMQVKFQKAKAIQDSPVPQVFNKINTLIENSITNFNKFLDSVKDKKKQELPEIIPDDLVGPTLIAHFYLGRLYYKYITQDKRKQIENTTKSYECFKYVVDYCEKSEKGRNAVGEELNISMEMMKLLQVKILQY</sequence>
<dbReference type="GeneID" id="8239729"/>
<dbReference type="GO" id="GO:1990535">
    <property type="term" value="P:neuron projection maintenance"/>
    <property type="evidence" value="ECO:0007669"/>
    <property type="project" value="TreeGrafter"/>
</dbReference>
<dbReference type="CTD" id="8239729"/>
<dbReference type="InParanoid" id="E0W3X8"/>
<comment type="similarity">
    <text evidence="2">Belongs to the KIF-binding protein family.</text>
</comment>
<evidence type="ECO:0000256" key="2">
    <source>
        <dbReference type="ARBA" id="ARBA00010305"/>
    </source>
</evidence>
<dbReference type="InterPro" id="IPR022083">
    <property type="entry name" value="KBP"/>
</dbReference>
<keyword evidence="5" id="KW-0206">Cytoskeleton</keyword>
<accession>E0W3X8</accession>
<dbReference type="GO" id="GO:0021952">
    <property type="term" value="P:central nervous system projection neuron axonogenesis"/>
    <property type="evidence" value="ECO:0007669"/>
    <property type="project" value="TreeGrafter"/>
</dbReference>
<reference evidence="6" key="2">
    <citation type="submission" date="2007-04" db="EMBL/GenBank/DDBJ databases">
        <title>The genome of the human body louse.</title>
        <authorList>
            <consortium name="The Human Body Louse Genome Consortium"/>
            <person name="Kirkness E."/>
            <person name="Walenz B."/>
            <person name="Hass B."/>
            <person name="Bruggner R."/>
            <person name="Strausberg R."/>
        </authorList>
    </citation>
    <scope>NUCLEOTIDE SEQUENCE</scope>
    <source>
        <strain evidence="6">USDA</strain>
    </source>
</reference>
<dbReference type="HOGENOM" id="CLU_019859_1_0_1"/>
<evidence type="ECO:0000256" key="1">
    <source>
        <dbReference type="ARBA" id="ARBA00004245"/>
    </source>
</evidence>
<evidence type="ECO:0000256" key="3">
    <source>
        <dbReference type="ARBA" id="ARBA00016840"/>
    </source>
</evidence>
<keyword evidence="4" id="KW-0963">Cytoplasm</keyword>
<dbReference type="FunCoup" id="E0W3X8">
    <property type="interactions" value="1711"/>
</dbReference>
<dbReference type="OMA" id="ICRECWY"/>
<dbReference type="KEGG" id="phu:Phum_PHUM612460"/>
<gene>
    <name evidence="7" type="primary">8239729</name>
    <name evidence="6" type="ORF">Phum_PHUM612460</name>
</gene>
<dbReference type="Proteomes" id="UP000009046">
    <property type="component" value="Unassembled WGS sequence"/>
</dbReference>
<evidence type="ECO:0000313" key="7">
    <source>
        <dbReference type="EnsemblMetazoa" id="PHUM612460-PA"/>
    </source>
</evidence>
<dbReference type="Pfam" id="PF12309">
    <property type="entry name" value="KBP_C"/>
    <property type="match status" value="1"/>
</dbReference>
<evidence type="ECO:0000256" key="5">
    <source>
        <dbReference type="ARBA" id="ARBA00023212"/>
    </source>
</evidence>
<evidence type="ECO:0000313" key="6">
    <source>
        <dbReference type="EMBL" id="EEB20334.1"/>
    </source>
</evidence>
<dbReference type="OrthoDB" id="409897at2759"/>
<dbReference type="GO" id="GO:0005856">
    <property type="term" value="C:cytoskeleton"/>
    <property type="evidence" value="ECO:0007669"/>
    <property type="project" value="UniProtKB-SubCell"/>
</dbReference>
<organism>
    <name type="scientific">Pediculus humanus subsp. corporis</name>
    <name type="common">Body louse</name>
    <dbReference type="NCBI Taxonomy" id="121224"/>
    <lineage>
        <taxon>Eukaryota</taxon>
        <taxon>Metazoa</taxon>
        <taxon>Ecdysozoa</taxon>
        <taxon>Arthropoda</taxon>
        <taxon>Hexapoda</taxon>
        <taxon>Insecta</taxon>
        <taxon>Pterygota</taxon>
        <taxon>Neoptera</taxon>
        <taxon>Paraneoptera</taxon>
        <taxon>Psocodea</taxon>
        <taxon>Troctomorpha</taxon>
        <taxon>Phthiraptera</taxon>
        <taxon>Anoplura</taxon>
        <taxon>Pediculidae</taxon>
        <taxon>Pediculus</taxon>
    </lineage>
</organism>
<evidence type="ECO:0000313" key="8">
    <source>
        <dbReference type="Proteomes" id="UP000009046"/>
    </source>
</evidence>